<dbReference type="EMBL" id="CP092900">
    <property type="protein sequence ID" value="UTC24674.1"/>
    <property type="molecule type" value="Genomic_DNA"/>
</dbReference>
<name>A0ABY5DK63_9GAMM</name>
<proteinExistence type="predicted"/>
<organism evidence="1 2">
    <name type="scientific">Candidatus Comchoanobacter bicostacola</name>
    <dbReference type="NCBI Taxonomy" id="2919598"/>
    <lineage>
        <taxon>Bacteria</taxon>
        <taxon>Pseudomonadati</taxon>
        <taxon>Pseudomonadota</taxon>
        <taxon>Gammaproteobacteria</taxon>
        <taxon>Candidatus Comchoanobacterales</taxon>
        <taxon>Candidatus Comchoanobacteraceae</taxon>
        <taxon>Candidatus Comchoanobacter</taxon>
    </lineage>
</organism>
<dbReference type="Gene3D" id="2.20.25.10">
    <property type="match status" value="1"/>
</dbReference>
<evidence type="ECO:0000313" key="1">
    <source>
        <dbReference type="EMBL" id="UTC24674.1"/>
    </source>
</evidence>
<dbReference type="InterPro" id="IPR005651">
    <property type="entry name" value="Trm112-like"/>
</dbReference>
<reference evidence="1 2" key="1">
    <citation type="journal article" date="2022" name="Nat. Microbiol.">
        <title>The microbiome of a bacterivorous marine choanoflagellate contains a resource-demanding obligate bacterial associate.</title>
        <authorList>
            <person name="Needham D.M."/>
            <person name="Poirier C."/>
            <person name="Bachy C."/>
            <person name="George E.E."/>
            <person name="Wilken S."/>
            <person name="Yung C.C.M."/>
            <person name="Limardo A.J."/>
            <person name="Morando M."/>
            <person name="Sudek L."/>
            <person name="Malmstrom R.R."/>
            <person name="Keeling P.J."/>
            <person name="Santoro A.E."/>
            <person name="Worden A.Z."/>
        </authorList>
    </citation>
    <scope>NUCLEOTIDE SEQUENCE [LARGE SCALE GENOMIC DNA]</scope>
    <source>
        <strain evidence="1 2">Comchoano-1</strain>
    </source>
</reference>
<dbReference type="SUPFAM" id="SSF158997">
    <property type="entry name" value="Trm112p-like"/>
    <property type="match status" value="1"/>
</dbReference>
<gene>
    <name evidence="1" type="ORF">MMH89_00655</name>
</gene>
<keyword evidence="2" id="KW-1185">Reference proteome</keyword>
<dbReference type="Pfam" id="PF03966">
    <property type="entry name" value="Trm112p"/>
    <property type="match status" value="1"/>
</dbReference>
<dbReference type="Proteomes" id="UP001055955">
    <property type="component" value="Chromosome"/>
</dbReference>
<accession>A0ABY5DK63</accession>
<dbReference type="RefSeq" id="WP_258568459.1">
    <property type="nucleotide sequence ID" value="NZ_CP092900.1"/>
</dbReference>
<evidence type="ECO:0000313" key="2">
    <source>
        <dbReference type="Proteomes" id="UP001055955"/>
    </source>
</evidence>
<sequence>MFDREMLTYLVCPATGSALKLSKDGQWLISRVAKLAYPVLNGVPILLEGKAKQWSEDDE</sequence>
<protein>
    <submittedName>
        <fullName evidence="1">Trm112 family protein</fullName>
    </submittedName>
</protein>